<reference evidence="2 3" key="1">
    <citation type="submission" date="2019-04" db="EMBL/GenBank/DDBJ databases">
        <title>Friends and foes A comparative genomics study of 23 Aspergillus species from section Flavi.</title>
        <authorList>
            <consortium name="DOE Joint Genome Institute"/>
            <person name="Kjaerbolling I."/>
            <person name="Vesth T."/>
            <person name="Frisvad J.C."/>
            <person name="Nybo J.L."/>
            <person name="Theobald S."/>
            <person name="Kildgaard S."/>
            <person name="Isbrandt T."/>
            <person name="Kuo A."/>
            <person name="Sato A."/>
            <person name="Lyhne E.K."/>
            <person name="Kogle M.E."/>
            <person name="Wiebenga A."/>
            <person name="Kun R.S."/>
            <person name="Lubbers R.J."/>
            <person name="Makela M.R."/>
            <person name="Barry K."/>
            <person name="Chovatia M."/>
            <person name="Clum A."/>
            <person name="Daum C."/>
            <person name="Haridas S."/>
            <person name="He G."/>
            <person name="LaButti K."/>
            <person name="Lipzen A."/>
            <person name="Mondo S."/>
            <person name="Riley R."/>
            <person name="Salamov A."/>
            <person name="Simmons B.A."/>
            <person name="Magnuson J.K."/>
            <person name="Henrissat B."/>
            <person name="Mortensen U.H."/>
            <person name="Larsen T.O."/>
            <person name="Devries R.P."/>
            <person name="Grigoriev I.V."/>
            <person name="Machida M."/>
            <person name="Baker S.E."/>
            <person name="Andersen M.R."/>
        </authorList>
    </citation>
    <scope>NUCLEOTIDE SEQUENCE [LARGE SCALE GENOMIC DNA]</scope>
    <source>
        <strain evidence="2 3">CBS 151.66</strain>
    </source>
</reference>
<keyword evidence="3" id="KW-1185">Reference proteome</keyword>
<name>A0A5N5WIP6_9EURO</name>
<proteinExistence type="predicted"/>
<gene>
    <name evidence="2" type="ORF">BDV29DRAFT_163765</name>
</gene>
<organism evidence="2 3">
    <name type="scientific">Aspergillus leporis</name>
    <dbReference type="NCBI Taxonomy" id="41062"/>
    <lineage>
        <taxon>Eukaryota</taxon>
        <taxon>Fungi</taxon>
        <taxon>Dikarya</taxon>
        <taxon>Ascomycota</taxon>
        <taxon>Pezizomycotina</taxon>
        <taxon>Eurotiomycetes</taxon>
        <taxon>Eurotiomycetidae</taxon>
        <taxon>Eurotiales</taxon>
        <taxon>Aspergillaceae</taxon>
        <taxon>Aspergillus</taxon>
        <taxon>Aspergillus subgen. Circumdati</taxon>
    </lineage>
</organism>
<dbReference type="Proteomes" id="UP000326565">
    <property type="component" value="Unassembled WGS sequence"/>
</dbReference>
<feature type="region of interest" description="Disordered" evidence="1">
    <location>
        <begin position="45"/>
        <end position="69"/>
    </location>
</feature>
<dbReference type="AlphaFoldDB" id="A0A5N5WIP6"/>
<evidence type="ECO:0000256" key="1">
    <source>
        <dbReference type="SAM" id="MobiDB-lite"/>
    </source>
</evidence>
<protein>
    <submittedName>
        <fullName evidence="2">Uncharacterized protein</fullName>
    </submittedName>
</protein>
<evidence type="ECO:0000313" key="3">
    <source>
        <dbReference type="Proteomes" id="UP000326565"/>
    </source>
</evidence>
<feature type="compositionally biased region" description="Low complexity" evidence="1">
    <location>
        <begin position="52"/>
        <end position="61"/>
    </location>
</feature>
<dbReference type="EMBL" id="ML732580">
    <property type="protein sequence ID" value="KAB8067090.1"/>
    <property type="molecule type" value="Genomic_DNA"/>
</dbReference>
<sequence>MYMCTSRFEIEEEERIMLSEYLSVQEIQAVKEEKTPQQIVFNPISDEEEEASSTQALSSKSASKRRLSSINKDDIIIQPTIDNDEIDNKKEQIPLPDIQTQYRMSGRVHKRSRLLDKYETNN</sequence>
<evidence type="ECO:0000313" key="2">
    <source>
        <dbReference type="EMBL" id="KAB8067090.1"/>
    </source>
</evidence>
<dbReference type="OrthoDB" id="4365889at2759"/>
<accession>A0A5N5WIP6</accession>